<evidence type="ECO:0000313" key="4">
    <source>
        <dbReference type="Proteomes" id="UP000590740"/>
    </source>
</evidence>
<dbReference type="Gene3D" id="3.40.50.720">
    <property type="entry name" value="NAD(P)-binding Rossmann-like Domain"/>
    <property type="match status" value="1"/>
</dbReference>
<dbReference type="InterPro" id="IPR001509">
    <property type="entry name" value="Epimerase_deHydtase"/>
</dbReference>
<accession>A0A7W7YBG1</accession>
<keyword evidence="3" id="KW-0413">Isomerase</keyword>
<dbReference type="Gene3D" id="3.90.25.10">
    <property type="entry name" value="UDP-galactose 4-epimerase, domain 1"/>
    <property type="match status" value="1"/>
</dbReference>
<dbReference type="CDD" id="cd05256">
    <property type="entry name" value="UDP_AE_SDR_e"/>
    <property type="match status" value="1"/>
</dbReference>
<comment type="similarity">
    <text evidence="1">Belongs to the NAD(P)-dependent epimerase/dehydratase family.</text>
</comment>
<dbReference type="PANTHER" id="PTHR43000">
    <property type="entry name" value="DTDP-D-GLUCOSE 4,6-DEHYDRATASE-RELATED"/>
    <property type="match status" value="1"/>
</dbReference>
<proteinExistence type="inferred from homology"/>
<dbReference type="Proteomes" id="UP000590740">
    <property type="component" value="Unassembled WGS sequence"/>
</dbReference>
<dbReference type="RefSeq" id="WP_184339852.1">
    <property type="nucleotide sequence ID" value="NZ_JACHIG010000005.1"/>
</dbReference>
<keyword evidence="4" id="KW-1185">Reference proteome</keyword>
<dbReference type="EC" id="5.1.3.2" evidence="3"/>
<gene>
    <name evidence="3" type="ORF">HNQ65_002505</name>
</gene>
<dbReference type="SUPFAM" id="SSF51735">
    <property type="entry name" value="NAD(P)-binding Rossmann-fold domains"/>
    <property type="match status" value="1"/>
</dbReference>
<comment type="caution">
    <text evidence="3">The sequence shown here is derived from an EMBL/GenBank/DDBJ whole genome shotgun (WGS) entry which is preliminary data.</text>
</comment>
<dbReference type="AlphaFoldDB" id="A0A7W7YBG1"/>
<sequence>MKALVTGGAGFIGSHITEELCRRGAEVIVLDNLSLGNPKNLDWKKPGDKVDLVEGDIRDRDLLAKLMPGVDWVFHQGALPSVPRSVAEPLESNAQNLDGTLNVLLAARDAGVKRLMFASSSSIYGNADAPSKHESLPVQPLSPYALQKYGGERYCQLFHQLYGFEAIALRYFNIFGPRQAFDSPYSGVIAKFCTLMLEGKAPVIFGDGSQARDFTFVDNAVSANLLAAEAPAEKAAGKVFNVAAGHSIDLIRLVKDINQLTGQQLQPRFESARAGDVLHSLADISAARAGLGYEVKVAWEEGLRQTLEFYKQVGKAG</sequence>
<feature type="domain" description="NAD-dependent epimerase/dehydratase" evidence="2">
    <location>
        <begin position="3"/>
        <end position="243"/>
    </location>
</feature>
<name>A0A7W7YBG1_9BACT</name>
<dbReference type="GO" id="GO:0003978">
    <property type="term" value="F:UDP-glucose 4-epimerase activity"/>
    <property type="evidence" value="ECO:0007669"/>
    <property type="project" value="UniProtKB-EC"/>
</dbReference>
<organism evidence="3 4">
    <name type="scientific">Prosthecobacter vanneervenii</name>
    <dbReference type="NCBI Taxonomy" id="48466"/>
    <lineage>
        <taxon>Bacteria</taxon>
        <taxon>Pseudomonadati</taxon>
        <taxon>Verrucomicrobiota</taxon>
        <taxon>Verrucomicrobiia</taxon>
        <taxon>Verrucomicrobiales</taxon>
        <taxon>Verrucomicrobiaceae</taxon>
        <taxon>Prosthecobacter</taxon>
    </lineage>
</organism>
<dbReference type="PRINTS" id="PR01713">
    <property type="entry name" value="NUCEPIMERASE"/>
</dbReference>
<reference evidence="3 4" key="1">
    <citation type="submission" date="2020-08" db="EMBL/GenBank/DDBJ databases">
        <title>Genomic Encyclopedia of Type Strains, Phase IV (KMG-IV): sequencing the most valuable type-strain genomes for metagenomic binning, comparative biology and taxonomic classification.</title>
        <authorList>
            <person name="Goeker M."/>
        </authorList>
    </citation>
    <scope>NUCLEOTIDE SEQUENCE [LARGE SCALE GENOMIC DNA]</scope>
    <source>
        <strain evidence="3 4">DSM 12252</strain>
    </source>
</reference>
<protein>
    <submittedName>
        <fullName evidence="3">UDP-glucose 4-epimerase</fullName>
        <ecNumber evidence="3">5.1.3.2</ecNumber>
    </submittedName>
</protein>
<dbReference type="InterPro" id="IPR036291">
    <property type="entry name" value="NAD(P)-bd_dom_sf"/>
</dbReference>
<dbReference type="EMBL" id="JACHIG010000005">
    <property type="protein sequence ID" value="MBB5032922.1"/>
    <property type="molecule type" value="Genomic_DNA"/>
</dbReference>
<evidence type="ECO:0000313" key="3">
    <source>
        <dbReference type="EMBL" id="MBB5032922.1"/>
    </source>
</evidence>
<dbReference type="Pfam" id="PF01370">
    <property type="entry name" value="Epimerase"/>
    <property type="match status" value="1"/>
</dbReference>
<evidence type="ECO:0000256" key="1">
    <source>
        <dbReference type="ARBA" id="ARBA00007637"/>
    </source>
</evidence>
<evidence type="ECO:0000259" key="2">
    <source>
        <dbReference type="Pfam" id="PF01370"/>
    </source>
</evidence>